<dbReference type="PROSITE" id="PS50073">
    <property type="entry name" value="COPPER_FIST_2"/>
    <property type="match status" value="1"/>
</dbReference>
<evidence type="ECO:0000256" key="5">
    <source>
        <dbReference type="ARBA" id="ARBA00023015"/>
    </source>
</evidence>
<keyword evidence="2" id="KW-0479">Metal-binding</keyword>
<feature type="region of interest" description="Disordered" evidence="8">
    <location>
        <begin position="118"/>
        <end position="184"/>
    </location>
</feature>
<reference evidence="10 11" key="1">
    <citation type="submission" date="2024-01" db="EMBL/GenBank/DDBJ databases">
        <authorList>
            <consortium name="Genoscope - CEA"/>
            <person name="William W."/>
        </authorList>
    </citation>
    <scope>NUCLEOTIDE SEQUENCE [LARGE SCALE GENOMIC DNA]</scope>
    <source>
        <strain evidence="10 11">29B2s-10</strain>
    </source>
</reference>
<evidence type="ECO:0000256" key="6">
    <source>
        <dbReference type="ARBA" id="ARBA00023163"/>
    </source>
</evidence>
<dbReference type="SUPFAM" id="SSF57879">
    <property type="entry name" value="Zinc domain conserved in yeast copper-regulated transcription factors"/>
    <property type="match status" value="1"/>
</dbReference>
<dbReference type="Pfam" id="PF00649">
    <property type="entry name" value="Copper-fist"/>
    <property type="match status" value="1"/>
</dbReference>
<dbReference type="SMART" id="SM01090">
    <property type="entry name" value="Copper-fist"/>
    <property type="match status" value="1"/>
</dbReference>
<dbReference type="SMART" id="SM00412">
    <property type="entry name" value="Cu_FIST"/>
    <property type="match status" value="1"/>
</dbReference>
<feature type="domain" description="Copper-fist" evidence="9">
    <location>
        <begin position="1"/>
        <end position="40"/>
    </location>
</feature>
<feature type="compositionally biased region" description="Low complexity" evidence="8">
    <location>
        <begin position="354"/>
        <end position="368"/>
    </location>
</feature>
<keyword evidence="4" id="KW-0186">Copper</keyword>
<dbReference type="InterPro" id="IPR051763">
    <property type="entry name" value="Copper_Homeo_Regul"/>
</dbReference>
<feature type="compositionally biased region" description="Low complexity" evidence="8">
    <location>
        <begin position="289"/>
        <end position="314"/>
    </location>
</feature>
<evidence type="ECO:0000313" key="10">
    <source>
        <dbReference type="EMBL" id="CAK7901374.1"/>
    </source>
</evidence>
<evidence type="ECO:0000259" key="9">
    <source>
        <dbReference type="PROSITE" id="PS50073"/>
    </source>
</evidence>
<keyword evidence="3" id="KW-0862">Zinc</keyword>
<accession>A0ABP0EEA1</accession>
<feature type="compositionally biased region" description="Polar residues" evidence="8">
    <location>
        <begin position="329"/>
        <end position="353"/>
    </location>
</feature>
<evidence type="ECO:0000256" key="3">
    <source>
        <dbReference type="ARBA" id="ARBA00022833"/>
    </source>
</evidence>
<name>A0ABP0EEA1_9ASCO</name>
<dbReference type="Proteomes" id="UP001497600">
    <property type="component" value="Chromosome C"/>
</dbReference>
<dbReference type="InterPro" id="IPR036395">
    <property type="entry name" value="Cu_fist_DNA-bd_dom_sf"/>
</dbReference>
<feature type="region of interest" description="Disordered" evidence="8">
    <location>
        <begin position="440"/>
        <end position="503"/>
    </location>
</feature>
<feature type="compositionally biased region" description="Polar residues" evidence="8">
    <location>
        <begin position="441"/>
        <end position="460"/>
    </location>
</feature>
<dbReference type="PRINTS" id="PR00617">
    <property type="entry name" value="COPPERFIST"/>
</dbReference>
<organism evidence="10 11">
    <name type="scientific">[Candida] anglica</name>
    <dbReference type="NCBI Taxonomy" id="148631"/>
    <lineage>
        <taxon>Eukaryota</taxon>
        <taxon>Fungi</taxon>
        <taxon>Dikarya</taxon>
        <taxon>Ascomycota</taxon>
        <taxon>Saccharomycotina</taxon>
        <taxon>Pichiomycetes</taxon>
        <taxon>Debaryomycetaceae</taxon>
        <taxon>Kurtzmaniella</taxon>
    </lineage>
</organism>
<evidence type="ECO:0000256" key="4">
    <source>
        <dbReference type="ARBA" id="ARBA00023008"/>
    </source>
</evidence>
<evidence type="ECO:0000256" key="7">
    <source>
        <dbReference type="ARBA" id="ARBA00023242"/>
    </source>
</evidence>
<protein>
    <recommendedName>
        <fullName evidence="9">Copper-fist domain-containing protein</fullName>
    </recommendedName>
</protein>
<dbReference type="PANTHER" id="PTHR28088:SF5">
    <property type="entry name" value="TRANSCRIPTIONAL ACTIVATOR HAA1-RELATED"/>
    <property type="match status" value="1"/>
</dbReference>
<feature type="compositionally biased region" description="Polar residues" evidence="8">
    <location>
        <begin position="233"/>
        <end position="247"/>
    </location>
</feature>
<feature type="compositionally biased region" description="Polar residues" evidence="8">
    <location>
        <begin position="164"/>
        <end position="177"/>
    </location>
</feature>
<evidence type="ECO:0000313" key="11">
    <source>
        <dbReference type="Proteomes" id="UP001497600"/>
    </source>
</evidence>
<keyword evidence="7" id="KW-0539">Nucleus</keyword>
<feature type="region of interest" description="Disordered" evidence="8">
    <location>
        <begin position="215"/>
        <end position="247"/>
    </location>
</feature>
<feature type="region of interest" description="Disordered" evidence="8">
    <location>
        <begin position="274"/>
        <end position="369"/>
    </location>
</feature>
<comment type="subcellular location">
    <subcellularLocation>
        <location evidence="1">Nucleus</location>
    </subcellularLocation>
</comment>
<evidence type="ECO:0000256" key="1">
    <source>
        <dbReference type="ARBA" id="ARBA00004123"/>
    </source>
</evidence>
<keyword evidence="6" id="KW-0804">Transcription</keyword>
<evidence type="ECO:0000256" key="8">
    <source>
        <dbReference type="SAM" id="MobiDB-lite"/>
    </source>
</evidence>
<proteinExistence type="predicted"/>
<feature type="compositionally biased region" description="Polar residues" evidence="8">
    <location>
        <begin position="123"/>
        <end position="132"/>
    </location>
</feature>
<dbReference type="PROSITE" id="PS01119">
    <property type="entry name" value="COPPER_FIST_1"/>
    <property type="match status" value="1"/>
</dbReference>
<dbReference type="EMBL" id="OZ004255">
    <property type="protein sequence ID" value="CAK7901374.1"/>
    <property type="molecule type" value="Genomic_DNA"/>
</dbReference>
<gene>
    <name evidence="10" type="ORF">CAAN4_C11738</name>
</gene>
<dbReference type="InterPro" id="IPR001083">
    <property type="entry name" value="Cu_fist_DNA-bd_dom"/>
</dbReference>
<keyword evidence="5" id="KW-0805">Transcription regulation</keyword>
<dbReference type="PANTHER" id="PTHR28088">
    <property type="entry name" value="TRANSCRIPTIONAL ACTIVATOR HAA1-RELATED"/>
    <property type="match status" value="1"/>
</dbReference>
<evidence type="ECO:0000256" key="2">
    <source>
        <dbReference type="ARBA" id="ARBA00022723"/>
    </source>
</evidence>
<sequence length="526" mass="56965">MVLINGVKYACERCIRGHRVTTCTHTDQPLTMIKPKGRPASQCHHCREQRKNKNLHVSCTCGKKGKSPGMHLASCACHKNTHCTCASNLANGSTKSRPIGSKMELSRRRSLLERSASDISLPLETSPSSATINNNSSSQSVSANQSYVNVHSAGNYGNTNTGTATSQYNSDHSSQGDTAPPAPIDSHYVIEDVLVPFDGGLGLFDLFSPSPDISRSNSKMKTMDGVNSEPGVTPTNHPANISTPSTSDMDLSDNMFPLFPLVGTCSFDTTNKPLSRTDVGYKSPPTKPQGSHSSQSQAQTQQQPQPGQSQSYTSHYQPIRPKRPESVLSIASTSSTATNMSKTADGHQNQPFGTSAAFPPTSYSSSSFDLSTINSNNHKATNGNMDLTEDYSDRFGGISDNYKEPTIYQPQTQQPLADLNNLFGEDHDLHLEQYASFLGGTRQSSSSQDVLRKSSVSPTSAHDLASMEHKVPTQSRSPPSPHFPKQQDGKPQGSPFSEFGSLPMFNDITSPLKFETVQENSAFEYK</sequence>
<dbReference type="Gene3D" id="3.90.430.10">
    <property type="entry name" value="Copper fist DNA-binding domain"/>
    <property type="match status" value="1"/>
</dbReference>
<keyword evidence="11" id="KW-1185">Reference proteome</keyword>
<feature type="compositionally biased region" description="Low complexity" evidence="8">
    <location>
        <begin position="133"/>
        <end position="163"/>
    </location>
</feature>